<dbReference type="EMBL" id="JBHSLU010000061">
    <property type="protein sequence ID" value="MFC5507053.1"/>
    <property type="molecule type" value="Genomic_DNA"/>
</dbReference>
<dbReference type="Proteomes" id="UP001596060">
    <property type="component" value="Unassembled WGS sequence"/>
</dbReference>
<keyword evidence="1" id="KW-0812">Transmembrane</keyword>
<protein>
    <submittedName>
        <fullName evidence="2">Uncharacterized protein</fullName>
    </submittedName>
</protein>
<feature type="transmembrane region" description="Helical" evidence="1">
    <location>
        <begin position="12"/>
        <end position="43"/>
    </location>
</feature>
<dbReference type="RefSeq" id="WP_156446488.1">
    <property type="nucleotide sequence ID" value="NZ_JBHSLU010000061.1"/>
</dbReference>
<organism evidence="2 3">
    <name type="scientific">Bosea massiliensis</name>
    <dbReference type="NCBI Taxonomy" id="151419"/>
    <lineage>
        <taxon>Bacteria</taxon>
        <taxon>Pseudomonadati</taxon>
        <taxon>Pseudomonadota</taxon>
        <taxon>Alphaproteobacteria</taxon>
        <taxon>Hyphomicrobiales</taxon>
        <taxon>Boseaceae</taxon>
        <taxon>Bosea</taxon>
    </lineage>
</organism>
<keyword evidence="1" id="KW-1133">Transmembrane helix</keyword>
<evidence type="ECO:0000313" key="3">
    <source>
        <dbReference type="Proteomes" id="UP001596060"/>
    </source>
</evidence>
<dbReference type="PROSITE" id="PS51257">
    <property type="entry name" value="PROKAR_LIPOPROTEIN"/>
    <property type="match status" value="1"/>
</dbReference>
<evidence type="ECO:0000256" key="1">
    <source>
        <dbReference type="SAM" id="Phobius"/>
    </source>
</evidence>
<accession>A0ABW0P5L9</accession>
<keyword evidence="3" id="KW-1185">Reference proteome</keyword>
<comment type="caution">
    <text evidence="2">The sequence shown here is derived from an EMBL/GenBank/DDBJ whole genome shotgun (WGS) entry which is preliminary data.</text>
</comment>
<gene>
    <name evidence="2" type="ORF">ACFPN9_17590</name>
</gene>
<keyword evidence="1" id="KW-0472">Membrane</keyword>
<evidence type="ECO:0000313" key="2">
    <source>
        <dbReference type="EMBL" id="MFC5507053.1"/>
    </source>
</evidence>
<proteinExistence type="predicted"/>
<reference evidence="3" key="1">
    <citation type="journal article" date="2019" name="Int. J. Syst. Evol. Microbiol.">
        <title>The Global Catalogue of Microorganisms (GCM) 10K type strain sequencing project: providing services to taxonomists for standard genome sequencing and annotation.</title>
        <authorList>
            <consortium name="The Broad Institute Genomics Platform"/>
            <consortium name="The Broad Institute Genome Sequencing Center for Infectious Disease"/>
            <person name="Wu L."/>
            <person name="Ma J."/>
        </authorList>
    </citation>
    <scope>NUCLEOTIDE SEQUENCE [LARGE SCALE GENOMIC DNA]</scope>
    <source>
        <strain evidence="3">CCUG 43117</strain>
    </source>
</reference>
<sequence>MKTPWLIWGMRGFIGLVFVASLFGPYALSILIGCLGLGCYWFRDEVGSHL</sequence>
<name>A0ABW0P5L9_9HYPH</name>